<proteinExistence type="predicted"/>
<evidence type="ECO:0000313" key="2">
    <source>
        <dbReference type="Proteomes" id="UP000324897"/>
    </source>
</evidence>
<gene>
    <name evidence="1" type="ORF">EJB05_32852</name>
</gene>
<evidence type="ECO:0000313" key="1">
    <source>
        <dbReference type="EMBL" id="TVU23113.1"/>
    </source>
</evidence>
<dbReference type="Proteomes" id="UP000324897">
    <property type="component" value="Unassembled WGS sequence"/>
</dbReference>
<dbReference type="AlphaFoldDB" id="A0A5J9UH92"/>
<organism evidence="1 2">
    <name type="scientific">Eragrostis curvula</name>
    <name type="common">weeping love grass</name>
    <dbReference type="NCBI Taxonomy" id="38414"/>
    <lineage>
        <taxon>Eukaryota</taxon>
        <taxon>Viridiplantae</taxon>
        <taxon>Streptophyta</taxon>
        <taxon>Embryophyta</taxon>
        <taxon>Tracheophyta</taxon>
        <taxon>Spermatophyta</taxon>
        <taxon>Magnoliopsida</taxon>
        <taxon>Liliopsida</taxon>
        <taxon>Poales</taxon>
        <taxon>Poaceae</taxon>
        <taxon>PACMAD clade</taxon>
        <taxon>Chloridoideae</taxon>
        <taxon>Eragrostideae</taxon>
        <taxon>Eragrostidinae</taxon>
        <taxon>Eragrostis</taxon>
    </lineage>
</organism>
<comment type="caution">
    <text evidence="1">The sequence shown here is derived from an EMBL/GenBank/DDBJ whole genome shotgun (WGS) entry which is preliminary data.</text>
</comment>
<reference evidence="1 2" key="1">
    <citation type="journal article" date="2019" name="Sci. Rep.">
        <title>A high-quality genome of Eragrostis curvula grass provides insights into Poaceae evolution and supports new strategies to enhance forage quality.</title>
        <authorList>
            <person name="Carballo J."/>
            <person name="Santos B.A.C.M."/>
            <person name="Zappacosta D."/>
            <person name="Garbus I."/>
            <person name="Selva J.P."/>
            <person name="Gallo C.A."/>
            <person name="Diaz A."/>
            <person name="Albertini E."/>
            <person name="Caccamo M."/>
            <person name="Echenique V."/>
        </authorList>
    </citation>
    <scope>NUCLEOTIDE SEQUENCE [LARGE SCALE GENOMIC DNA]</scope>
    <source>
        <strain evidence="2">cv. Victoria</strain>
        <tissue evidence="1">Leaf</tissue>
    </source>
</reference>
<dbReference type="Gramene" id="TVU23113">
    <property type="protein sequence ID" value="TVU23113"/>
    <property type="gene ID" value="EJB05_32852"/>
</dbReference>
<sequence length="68" mass="7970">MPIWGNASKSGRVSKIGLQRFSRNTWVSAPLSPEKWPRRCPMDESYLLLPFYMNIKDIRMDLHSQKTC</sequence>
<keyword evidence="2" id="KW-1185">Reference proteome</keyword>
<name>A0A5J9UH92_9POAL</name>
<feature type="non-terminal residue" evidence="1">
    <location>
        <position position="1"/>
    </location>
</feature>
<dbReference type="EMBL" id="RWGY01000026">
    <property type="protein sequence ID" value="TVU23113.1"/>
    <property type="molecule type" value="Genomic_DNA"/>
</dbReference>
<protein>
    <submittedName>
        <fullName evidence="1">Uncharacterized protein</fullName>
    </submittedName>
</protein>
<accession>A0A5J9UH92</accession>